<name>A0A8S9FZJ8_BRACR</name>
<organism evidence="1 2">
    <name type="scientific">Brassica cretica</name>
    <name type="common">Mustard</name>
    <dbReference type="NCBI Taxonomy" id="69181"/>
    <lineage>
        <taxon>Eukaryota</taxon>
        <taxon>Viridiplantae</taxon>
        <taxon>Streptophyta</taxon>
        <taxon>Embryophyta</taxon>
        <taxon>Tracheophyta</taxon>
        <taxon>Spermatophyta</taxon>
        <taxon>Magnoliopsida</taxon>
        <taxon>eudicotyledons</taxon>
        <taxon>Gunneridae</taxon>
        <taxon>Pentapetalae</taxon>
        <taxon>rosids</taxon>
        <taxon>malvids</taxon>
        <taxon>Brassicales</taxon>
        <taxon>Brassicaceae</taxon>
        <taxon>Brassiceae</taxon>
        <taxon>Brassica</taxon>
    </lineage>
</organism>
<proteinExistence type="predicted"/>
<gene>
    <name evidence="1" type="ORF">F2Q68_00019862</name>
</gene>
<protein>
    <submittedName>
        <fullName evidence="1">Uncharacterized protein</fullName>
    </submittedName>
</protein>
<dbReference type="EMBL" id="QGKW02002228">
    <property type="protein sequence ID" value="KAF2539275.1"/>
    <property type="molecule type" value="Genomic_DNA"/>
</dbReference>
<evidence type="ECO:0000313" key="1">
    <source>
        <dbReference type="EMBL" id="KAF2539275.1"/>
    </source>
</evidence>
<evidence type="ECO:0000313" key="2">
    <source>
        <dbReference type="Proteomes" id="UP000712281"/>
    </source>
</evidence>
<dbReference type="AlphaFoldDB" id="A0A8S9FZJ8"/>
<dbReference type="Proteomes" id="UP000712281">
    <property type="component" value="Unassembled WGS sequence"/>
</dbReference>
<sequence length="60" mass="7208">MRLMRLMRLYDVIMLDAEVRENRNRLQRMGYADRSEEDEECLAMNDRVLVEINYGSGYGF</sequence>
<reference evidence="1" key="1">
    <citation type="submission" date="2019-12" db="EMBL/GenBank/DDBJ databases">
        <title>Genome sequencing and annotation of Brassica cretica.</title>
        <authorList>
            <person name="Studholme D.J."/>
            <person name="Sarris P.F."/>
        </authorList>
    </citation>
    <scope>NUCLEOTIDE SEQUENCE</scope>
    <source>
        <strain evidence="1">PFS-001/15</strain>
        <tissue evidence="1">Leaf</tissue>
    </source>
</reference>
<accession>A0A8S9FZJ8</accession>
<comment type="caution">
    <text evidence="1">The sequence shown here is derived from an EMBL/GenBank/DDBJ whole genome shotgun (WGS) entry which is preliminary data.</text>
</comment>